<dbReference type="InterPro" id="IPR043129">
    <property type="entry name" value="ATPase_NBD"/>
</dbReference>
<dbReference type="Gene3D" id="1.10.10.10">
    <property type="entry name" value="Winged helix-like DNA-binding domain superfamily/Winged helix DNA-binding domain"/>
    <property type="match status" value="1"/>
</dbReference>
<accession>A0ABP7ZS31</accession>
<organism evidence="2 3">
    <name type="scientific">Gryllotalpicola koreensis</name>
    <dbReference type="NCBI Taxonomy" id="993086"/>
    <lineage>
        <taxon>Bacteria</taxon>
        <taxon>Bacillati</taxon>
        <taxon>Actinomycetota</taxon>
        <taxon>Actinomycetes</taxon>
        <taxon>Micrococcales</taxon>
        <taxon>Microbacteriaceae</taxon>
        <taxon>Gryllotalpicola</taxon>
    </lineage>
</organism>
<sequence length="402" mass="40680">MSNRSPHADVNRSAVLAHLGAHGPASRADLSRALGVSPAHMTQLTRELLADGLVVELEQAPSQGGRPARMLGVAAAAGSAVGVKVVADHVAFVEVGIDGTVVRSAAREFDASATTALADLTELLSDFIADARSPRLLGVGVGIPGSVDNQASGVVDSVQLGWTQLPVGATLRRALGHPVLVENNVNALAMAERLYGIGREHDDFLVVTIGTGVGSGIVLGGSVFRGAAGGAGEIGHIPVAEDGPQCSCGNHGCLEALISETALVQTARARGVIDAGDGIDALRAAADAGVAGAFAVFAEAGHRLGRALAGLIHIIDPELVVVMGEGTSAWPHWSAGFEPALRSALIPSRRGIAVAVETWQDESWAQGAAALVLATPFDADGIAGAEGELVRERLVSGSGGGR</sequence>
<dbReference type="EMBL" id="BAABBW010000001">
    <property type="protein sequence ID" value="GAA4169034.1"/>
    <property type="molecule type" value="Genomic_DNA"/>
</dbReference>
<gene>
    <name evidence="2" type="ORF">GCM10022287_05070</name>
</gene>
<evidence type="ECO:0000313" key="2">
    <source>
        <dbReference type="EMBL" id="GAA4169034.1"/>
    </source>
</evidence>
<dbReference type="InterPro" id="IPR000600">
    <property type="entry name" value="ROK"/>
</dbReference>
<comment type="caution">
    <text evidence="2">The sequence shown here is derived from an EMBL/GenBank/DDBJ whole genome shotgun (WGS) entry which is preliminary data.</text>
</comment>
<dbReference type="SUPFAM" id="SSF46785">
    <property type="entry name" value="Winged helix' DNA-binding domain"/>
    <property type="match status" value="1"/>
</dbReference>
<dbReference type="Proteomes" id="UP001501079">
    <property type="component" value="Unassembled WGS sequence"/>
</dbReference>
<name>A0ABP7ZS31_9MICO</name>
<proteinExistence type="inferred from homology"/>
<dbReference type="SUPFAM" id="SSF53067">
    <property type="entry name" value="Actin-like ATPase domain"/>
    <property type="match status" value="1"/>
</dbReference>
<reference evidence="3" key="1">
    <citation type="journal article" date="2019" name="Int. J. Syst. Evol. Microbiol.">
        <title>The Global Catalogue of Microorganisms (GCM) 10K type strain sequencing project: providing services to taxonomists for standard genome sequencing and annotation.</title>
        <authorList>
            <consortium name="The Broad Institute Genomics Platform"/>
            <consortium name="The Broad Institute Genome Sequencing Center for Infectious Disease"/>
            <person name="Wu L."/>
            <person name="Ma J."/>
        </authorList>
    </citation>
    <scope>NUCLEOTIDE SEQUENCE [LARGE SCALE GENOMIC DNA]</scope>
    <source>
        <strain evidence="3">JCM 17591</strain>
    </source>
</reference>
<evidence type="ECO:0000313" key="3">
    <source>
        <dbReference type="Proteomes" id="UP001501079"/>
    </source>
</evidence>
<comment type="similarity">
    <text evidence="1">Belongs to the ROK (NagC/XylR) family.</text>
</comment>
<protein>
    <submittedName>
        <fullName evidence="2">ROK family protein</fullName>
    </submittedName>
</protein>
<dbReference type="InterPro" id="IPR036390">
    <property type="entry name" value="WH_DNA-bd_sf"/>
</dbReference>
<dbReference type="InterPro" id="IPR036388">
    <property type="entry name" value="WH-like_DNA-bd_sf"/>
</dbReference>
<keyword evidence="3" id="KW-1185">Reference proteome</keyword>
<evidence type="ECO:0000256" key="1">
    <source>
        <dbReference type="ARBA" id="ARBA00006479"/>
    </source>
</evidence>
<dbReference type="Pfam" id="PF00480">
    <property type="entry name" value="ROK"/>
    <property type="match status" value="1"/>
</dbReference>
<dbReference type="InterPro" id="IPR049874">
    <property type="entry name" value="ROK_cs"/>
</dbReference>
<dbReference type="PROSITE" id="PS01125">
    <property type="entry name" value="ROK"/>
    <property type="match status" value="1"/>
</dbReference>
<dbReference type="RefSeq" id="WP_344751701.1">
    <property type="nucleotide sequence ID" value="NZ_BAABBW010000001.1"/>
</dbReference>
<dbReference type="PANTHER" id="PTHR18964:SF149">
    <property type="entry name" value="BIFUNCTIONAL UDP-N-ACETYLGLUCOSAMINE 2-EPIMERASE_N-ACETYLMANNOSAMINE KINASE"/>
    <property type="match status" value="1"/>
</dbReference>
<dbReference type="Gene3D" id="3.30.420.40">
    <property type="match status" value="2"/>
</dbReference>
<dbReference type="PANTHER" id="PTHR18964">
    <property type="entry name" value="ROK (REPRESSOR, ORF, KINASE) FAMILY"/>
    <property type="match status" value="1"/>
</dbReference>